<reference evidence="10 11" key="1">
    <citation type="submission" date="2019-09" db="EMBL/GenBank/DDBJ databases">
        <title>Bird 10,000 Genomes (B10K) Project - Family phase.</title>
        <authorList>
            <person name="Zhang G."/>
        </authorList>
    </citation>
    <scope>NUCLEOTIDE SEQUENCE [LARGE SCALE GENOMIC DNA]</scope>
    <source>
        <strain evidence="10">B10K-DU-011-42</strain>
        <tissue evidence="10">Muscle</tissue>
    </source>
</reference>
<accession>A0A7L2E3I2</accession>
<organism evidence="10 11">
    <name type="scientific">Anthoscopus minutus</name>
    <name type="common">Southern penduline-tit</name>
    <dbReference type="NCBI Taxonomy" id="156561"/>
    <lineage>
        <taxon>Eukaryota</taxon>
        <taxon>Metazoa</taxon>
        <taxon>Chordata</taxon>
        <taxon>Craniata</taxon>
        <taxon>Vertebrata</taxon>
        <taxon>Euteleostomi</taxon>
        <taxon>Archelosauria</taxon>
        <taxon>Archosauria</taxon>
        <taxon>Dinosauria</taxon>
        <taxon>Saurischia</taxon>
        <taxon>Theropoda</taxon>
        <taxon>Coelurosauria</taxon>
        <taxon>Aves</taxon>
        <taxon>Neognathae</taxon>
        <taxon>Neoaves</taxon>
        <taxon>Telluraves</taxon>
        <taxon>Australaves</taxon>
        <taxon>Passeriformes</taxon>
        <taxon>Paridae</taxon>
        <taxon>Anthoscopus</taxon>
    </lineage>
</organism>
<feature type="domain" description="C2H2-type" evidence="9">
    <location>
        <begin position="26"/>
        <end position="53"/>
    </location>
</feature>
<evidence type="ECO:0000256" key="4">
    <source>
        <dbReference type="ARBA" id="ARBA00022737"/>
    </source>
</evidence>
<evidence type="ECO:0000256" key="8">
    <source>
        <dbReference type="PROSITE-ProRule" id="PRU00042"/>
    </source>
</evidence>
<evidence type="ECO:0000256" key="2">
    <source>
        <dbReference type="ARBA" id="ARBA00006991"/>
    </source>
</evidence>
<dbReference type="InterPro" id="IPR036236">
    <property type="entry name" value="Znf_C2H2_sf"/>
</dbReference>
<dbReference type="InterPro" id="IPR013087">
    <property type="entry name" value="Znf_C2H2_type"/>
</dbReference>
<dbReference type="FunFam" id="3.30.160.60:FF:000058">
    <property type="entry name" value="Zinc finger protein 2 homolog"/>
    <property type="match status" value="1"/>
</dbReference>
<evidence type="ECO:0000259" key="9">
    <source>
        <dbReference type="PROSITE" id="PS50157"/>
    </source>
</evidence>
<evidence type="ECO:0000256" key="7">
    <source>
        <dbReference type="ARBA" id="ARBA00023242"/>
    </source>
</evidence>
<evidence type="ECO:0000256" key="6">
    <source>
        <dbReference type="ARBA" id="ARBA00022833"/>
    </source>
</evidence>
<name>A0A7L2E3I2_ANTMN</name>
<dbReference type="OrthoDB" id="8922241at2759"/>
<keyword evidence="3" id="KW-0479">Metal-binding</keyword>
<protein>
    <submittedName>
        <fullName evidence="10">ZN254 protein</fullName>
    </submittedName>
</protein>
<keyword evidence="7" id="KW-0539">Nucleus</keyword>
<comment type="subcellular location">
    <subcellularLocation>
        <location evidence="1">Nucleus</location>
    </subcellularLocation>
</comment>
<dbReference type="Gene3D" id="3.30.160.60">
    <property type="entry name" value="Classic Zinc Finger"/>
    <property type="match status" value="1"/>
</dbReference>
<dbReference type="SUPFAM" id="SSF57667">
    <property type="entry name" value="beta-beta-alpha zinc fingers"/>
    <property type="match status" value="1"/>
</dbReference>
<evidence type="ECO:0000256" key="1">
    <source>
        <dbReference type="ARBA" id="ARBA00004123"/>
    </source>
</evidence>
<dbReference type="EMBL" id="VWYI01018727">
    <property type="protein sequence ID" value="NXQ56355.1"/>
    <property type="molecule type" value="Genomic_DNA"/>
</dbReference>
<dbReference type="AlphaFoldDB" id="A0A7L2E3I2"/>
<keyword evidence="4" id="KW-0677">Repeat</keyword>
<dbReference type="GO" id="GO:0008270">
    <property type="term" value="F:zinc ion binding"/>
    <property type="evidence" value="ECO:0007669"/>
    <property type="project" value="UniProtKB-KW"/>
</dbReference>
<comment type="caution">
    <text evidence="10">The sequence shown here is derived from an EMBL/GenBank/DDBJ whole genome shotgun (WGS) entry which is preliminary data.</text>
</comment>
<evidence type="ECO:0000313" key="11">
    <source>
        <dbReference type="Proteomes" id="UP000554720"/>
    </source>
</evidence>
<feature type="non-terminal residue" evidence="10">
    <location>
        <position position="53"/>
    </location>
</feature>
<dbReference type="Proteomes" id="UP000554720">
    <property type="component" value="Unassembled WGS sequence"/>
</dbReference>
<keyword evidence="5 8" id="KW-0863">Zinc-finger</keyword>
<dbReference type="PROSITE" id="PS50157">
    <property type="entry name" value="ZINC_FINGER_C2H2_2"/>
    <property type="match status" value="1"/>
</dbReference>
<comment type="similarity">
    <text evidence="2">Belongs to the krueppel C2H2-type zinc-finger protein family.</text>
</comment>
<evidence type="ECO:0000256" key="5">
    <source>
        <dbReference type="ARBA" id="ARBA00022771"/>
    </source>
</evidence>
<proteinExistence type="inferred from homology"/>
<evidence type="ECO:0000313" key="10">
    <source>
        <dbReference type="EMBL" id="NXQ56355.1"/>
    </source>
</evidence>
<feature type="non-terminal residue" evidence="10">
    <location>
        <position position="1"/>
    </location>
</feature>
<dbReference type="GO" id="GO:0005634">
    <property type="term" value="C:nucleus"/>
    <property type="evidence" value="ECO:0007669"/>
    <property type="project" value="UniProtKB-SubCell"/>
</dbReference>
<sequence length="53" mass="6066">QDGGRSFIWSSGLVVNKQLYIHEKHYRCLECGKSFSDNSNLIIQQCLHTGEQP</sequence>
<evidence type="ECO:0000256" key="3">
    <source>
        <dbReference type="ARBA" id="ARBA00022723"/>
    </source>
</evidence>
<gene>
    <name evidence="10" type="primary">Znf254_0</name>
    <name evidence="10" type="ORF">ANTMIN_R05662</name>
</gene>
<keyword evidence="6" id="KW-0862">Zinc</keyword>
<keyword evidence="11" id="KW-1185">Reference proteome</keyword>